<sequence length="328" mass="37996">MWIRVMRERYGGDGLGERRWPAINARTSSLCKGIFAEIPEVGKAIGWELGSGTSIHFWLDRWCGEERLGDIAPDIMRLAINSKGTVDQFFQREEGAGLWSIPLSRARLTEAEAGQYVRMMAQVERYVVCPDRADRIIWRPTSAGEYVVKRGYAWWRERRMGTSPSYPKFKQVWKPKMPLKIKVFMWLLFQGRLLTKAYRSKWVANEPTTCALCDAAPETIDHLFCECIFVQQFWREVGQRTGLSTQFQNLEELWVAGRELERARQTGMTKEKSQVIVPAAAWTIWRARNEVIFRGATAYVENMRDMFGRLVRDWETCIAGGPLPRARE</sequence>
<comment type="caution">
    <text evidence="2">The sequence shown here is derived from an EMBL/GenBank/DDBJ whole genome shotgun (WGS) entry which is preliminary data.</text>
</comment>
<evidence type="ECO:0000313" key="3">
    <source>
        <dbReference type="Proteomes" id="UP001180020"/>
    </source>
</evidence>
<dbReference type="EMBL" id="JAUJYO010000006">
    <property type="protein sequence ID" value="KAK1314390.1"/>
    <property type="molecule type" value="Genomic_DNA"/>
</dbReference>
<gene>
    <name evidence="2" type="ORF">QJS10_CPA06g02156</name>
</gene>
<keyword evidence="3" id="KW-1185">Reference proteome</keyword>
<proteinExistence type="predicted"/>
<dbReference type="InterPro" id="IPR026960">
    <property type="entry name" value="RVT-Znf"/>
</dbReference>
<protein>
    <recommendedName>
        <fullName evidence="1">Reverse transcriptase zinc-binding domain-containing protein</fullName>
    </recommendedName>
</protein>
<organism evidence="2 3">
    <name type="scientific">Acorus calamus</name>
    <name type="common">Sweet flag</name>
    <dbReference type="NCBI Taxonomy" id="4465"/>
    <lineage>
        <taxon>Eukaryota</taxon>
        <taxon>Viridiplantae</taxon>
        <taxon>Streptophyta</taxon>
        <taxon>Embryophyta</taxon>
        <taxon>Tracheophyta</taxon>
        <taxon>Spermatophyta</taxon>
        <taxon>Magnoliopsida</taxon>
        <taxon>Liliopsida</taxon>
        <taxon>Acoraceae</taxon>
        <taxon>Acorus</taxon>
    </lineage>
</organism>
<evidence type="ECO:0000313" key="2">
    <source>
        <dbReference type="EMBL" id="KAK1314390.1"/>
    </source>
</evidence>
<reference evidence="2" key="2">
    <citation type="submission" date="2023-06" db="EMBL/GenBank/DDBJ databases">
        <authorList>
            <person name="Ma L."/>
            <person name="Liu K.-W."/>
            <person name="Li Z."/>
            <person name="Hsiao Y.-Y."/>
            <person name="Qi Y."/>
            <person name="Fu T."/>
            <person name="Tang G."/>
            <person name="Zhang D."/>
            <person name="Sun W.-H."/>
            <person name="Liu D.-K."/>
            <person name="Li Y."/>
            <person name="Chen G.-Z."/>
            <person name="Liu X.-D."/>
            <person name="Liao X.-Y."/>
            <person name="Jiang Y.-T."/>
            <person name="Yu X."/>
            <person name="Hao Y."/>
            <person name="Huang J."/>
            <person name="Zhao X.-W."/>
            <person name="Ke S."/>
            <person name="Chen Y.-Y."/>
            <person name="Wu W.-L."/>
            <person name="Hsu J.-L."/>
            <person name="Lin Y.-F."/>
            <person name="Huang M.-D."/>
            <person name="Li C.-Y."/>
            <person name="Huang L."/>
            <person name="Wang Z.-W."/>
            <person name="Zhao X."/>
            <person name="Zhong W.-Y."/>
            <person name="Peng D.-H."/>
            <person name="Ahmad S."/>
            <person name="Lan S."/>
            <person name="Zhang J.-S."/>
            <person name="Tsai W.-C."/>
            <person name="Van De Peer Y."/>
            <person name="Liu Z.-J."/>
        </authorList>
    </citation>
    <scope>NUCLEOTIDE SEQUENCE</scope>
    <source>
        <strain evidence="2">CP</strain>
        <tissue evidence="2">Leaves</tissue>
    </source>
</reference>
<evidence type="ECO:0000259" key="1">
    <source>
        <dbReference type="Pfam" id="PF13966"/>
    </source>
</evidence>
<accession>A0AAV9EKS9</accession>
<dbReference type="PANTHER" id="PTHR36617">
    <property type="entry name" value="PROTEIN, PUTATIVE-RELATED"/>
    <property type="match status" value="1"/>
</dbReference>
<dbReference type="Pfam" id="PF13966">
    <property type="entry name" value="zf-RVT"/>
    <property type="match status" value="1"/>
</dbReference>
<name>A0AAV9EKS9_ACOCL</name>
<dbReference type="PANTHER" id="PTHR36617:SF16">
    <property type="entry name" value="OS04G0516500 PROTEIN"/>
    <property type="match status" value="1"/>
</dbReference>
<dbReference type="AlphaFoldDB" id="A0AAV9EKS9"/>
<feature type="domain" description="Reverse transcriptase zinc-binding" evidence="1">
    <location>
        <begin position="146"/>
        <end position="234"/>
    </location>
</feature>
<dbReference type="Proteomes" id="UP001180020">
    <property type="component" value="Unassembled WGS sequence"/>
</dbReference>
<reference evidence="2" key="1">
    <citation type="journal article" date="2023" name="Nat. Commun.">
        <title>Diploid and tetraploid genomes of Acorus and the evolution of monocots.</title>
        <authorList>
            <person name="Ma L."/>
            <person name="Liu K.W."/>
            <person name="Li Z."/>
            <person name="Hsiao Y.Y."/>
            <person name="Qi Y."/>
            <person name="Fu T."/>
            <person name="Tang G.D."/>
            <person name="Zhang D."/>
            <person name="Sun W.H."/>
            <person name="Liu D.K."/>
            <person name="Li Y."/>
            <person name="Chen G.Z."/>
            <person name="Liu X.D."/>
            <person name="Liao X.Y."/>
            <person name="Jiang Y.T."/>
            <person name="Yu X."/>
            <person name="Hao Y."/>
            <person name="Huang J."/>
            <person name="Zhao X.W."/>
            <person name="Ke S."/>
            <person name="Chen Y.Y."/>
            <person name="Wu W.L."/>
            <person name="Hsu J.L."/>
            <person name="Lin Y.F."/>
            <person name="Huang M.D."/>
            <person name="Li C.Y."/>
            <person name="Huang L."/>
            <person name="Wang Z.W."/>
            <person name="Zhao X."/>
            <person name="Zhong W.Y."/>
            <person name="Peng D.H."/>
            <person name="Ahmad S."/>
            <person name="Lan S."/>
            <person name="Zhang J.S."/>
            <person name="Tsai W.C."/>
            <person name="Van de Peer Y."/>
            <person name="Liu Z.J."/>
        </authorList>
    </citation>
    <scope>NUCLEOTIDE SEQUENCE</scope>
    <source>
        <strain evidence="2">CP</strain>
    </source>
</reference>